<dbReference type="GO" id="GO:0046872">
    <property type="term" value="F:metal ion binding"/>
    <property type="evidence" value="ECO:0007669"/>
    <property type="project" value="UniProtKB-KW"/>
</dbReference>
<dbReference type="OrthoDB" id="689641at2759"/>
<dbReference type="Gene3D" id="3.60.10.10">
    <property type="entry name" value="Endonuclease/exonuclease/phosphatase"/>
    <property type="match status" value="1"/>
</dbReference>
<dbReference type="GO" id="GO:0006284">
    <property type="term" value="P:base-excision repair"/>
    <property type="evidence" value="ECO:0007669"/>
    <property type="project" value="TreeGrafter"/>
</dbReference>
<dbReference type="InterPro" id="IPR004808">
    <property type="entry name" value="AP_endonuc_1"/>
</dbReference>
<comment type="cofactor">
    <cofactor evidence="1">
        <name>Mg(2+)</name>
        <dbReference type="ChEBI" id="CHEBI:18420"/>
    </cofactor>
</comment>
<evidence type="ECO:0000256" key="4">
    <source>
        <dbReference type="ARBA" id="ARBA00022842"/>
    </source>
</evidence>
<feature type="region of interest" description="Disordered" evidence="5">
    <location>
        <begin position="89"/>
        <end position="123"/>
    </location>
</feature>
<feature type="compositionally biased region" description="Polar residues" evidence="5">
    <location>
        <begin position="424"/>
        <end position="440"/>
    </location>
</feature>
<protein>
    <submittedName>
        <fullName evidence="6">Uncharacterized protein</fullName>
    </submittedName>
</protein>
<evidence type="ECO:0000256" key="3">
    <source>
        <dbReference type="ARBA" id="ARBA00022801"/>
    </source>
</evidence>
<evidence type="ECO:0000256" key="2">
    <source>
        <dbReference type="ARBA" id="ARBA00022723"/>
    </source>
</evidence>
<feature type="region of interest" description="Disordered" evidence="5">
    <location>
        <begin position="465"/>
        <end position="493"/>
    </location>
</feature>
<feature type="compositionally biased region" description="Basic and acidic residues" evidence="5">
    <location>
        <begin position="376"/>
        <end position="385"/>
    </location>
</feature>
<feature type="region of interest" description="Disordered" evidence="5">
    <location>
        <begin position="416"/>
        <end position="447"/>
    </location>
</feature>
<dbReference type="PANTHER" id="PTHR22748">
    <property type="entry name" value="AP ENDONUCLEASE"/>
    <property type="match status" value="1"/>
</dbReference>
<feature type="compositionally biased region" description="Polar residues" evidence="5">
    <location>
        <begin position="483"/>
        <end position="492"/>
    </location>
</feature>
<reference evidence="6 7" key="1">
    <citation type="journal article" date="2018" name="Mol. Plant">
        <title>The genome of Artemisia annua provides insight into the evolution of Asteraceae family and artemisinin biosynthesis.</title>
        <authorList>
            <person name="Shen Q."/>
            <person name="Zhang L."/>
            <person name="Liao Z."/>
            <person name="Wang S."/>
            <person name="Yan T."/>
            <person name="Shi P."/>
            <person name="Liu M."/>
            <person name="Fu X."/>
            <person name="Pan Q."/>
            <person name="Wang Y."/>
            <person name="Lv Z."/>
            <person name="Lu X."/>
            <person name="Zhang F."/>
            <person name="Jiang W."/>
            <person name="Ma Y."/>
            <person name="Chen M."/>
            <person name="Hao X."/>
            <person name="Li L."/>
            <person name="Tang Y."/>
            <person name="Lv G."/>
            <person name="Zhou Y."/>
            <person name="Sun X."/>
            <person name="Brodelius P.E."/>
            <person name="Rose J.K.C."/>
            <person name="Tang K."/>
        </authorList>
    </citation>
    <scope>NUCLEOTIDE SEQUENCE [LARGE SCALE GENOMIC DNA]</scope>
    <source>
        <strain evidence="7">cv. Huhao1</strain>
        <tissue evidence="6">Leaf</tissue>
    </source>
</reference>
<keyword evidence="7" id="KW-1185">Reference proteome</keyword>
<dbReference type="SUPFAM" id="SSF56219">
    <property type="entry name" value="DNase I-like"/>
    <property type="match status" value="1"/>
</dbReference>
<feature type="region of interest" description="Disordered" evidence="5">
    <location>
        <begin position="500"/>
        <end position="519"/>
    </location>
</feature>
<dbReference type="GO" id="GO:0008311">
    <property type="term" value="F:double-stranded DNA 3'-5' DNA exonuclease activity"/>
    <property type="evidence" value="ECO:0007669"/>
    <property type="project" value="TreeGrafter"/>
</dbReference>
<gene>
    <name evidence="6" type="ORF">CTI12_AA589850</name>
</gene>
<feature type="compositionally biased region" description="Basic and acidic residues" evidence="5">
    <location>
        <begin position="465"/>
        <end position="482"/>
    </location>
</feature>
<dbReference type="GO" id="GO:0005634">
    <property type="term" value="C:nucleus"/>
    <property type="evidence" value="ECO:0007669"/>
    <property type="project" value="TreeGrafter"/>
</dbReference>
<evidence type="ECO:0000313" key="7">
    <source>
        <dbReference type="Proteomes" id="UP000245207"/>
    </source>
</evidence>
<feature type="region of interest" description="Disordered" evidence="5">
    <location>
        <begin position="348"/>
        <end position="385"/>
    </location>
</feature>
<dbReference type="AlphaFoldDB" id="A0A2U1KLB1"/>
<evidence type="ECO:0000313" key="6">
    <source>
        <dbReference type="EMBL" id="PWA37518.1"/>
    </source>
</evidence>
<sequence length="809" mass="90844">MNCVRESVWERIGYGGGGNHGTSRKYDGKSYRNRVFNGRTKSFASFMFYNYPEQWKVVDLWKMFKGYGMRLCSISFGKQYLKVFNAHDRKPESRNKSGSGEVKEKHNIGNRSRDGRSYSEVLRGKERSCMADEEPKYEKKDEREIMINEDDMNGEVIRKAIIGEVRNTEFIKELPEFCRVVGLLDVEVKYMGGMEVMIVLKSEETAKKVVENTEHGIRRWLWKIRRATALSRVSGRFTWISVSGVPISCWKEGVFKNIAQRWGTVKDSKNCNLYGSQSVIAGRVLIHTCEPALIEETLFIRIGRNRIKIFVREDLKDIIEFEINDAAEKEKEDKNNIHTAEYDGCFARGDNKKDMEDQESGTHAPREMNVQTVEVESSKKENAINEEGRLEKVNCKVAEKNYEEHRECVNFEMEDRHTDKEGSLGSNLKNKNEARPTTTMGDDVGPCTPIQGKIDGINNNEYGKDIDGGENTHKNSKLENTDNHGFQGTKKQQLPKLDNTVVRGSHSGSGDRIGKKRKMSPGGSFVWNVKSTEGDEYKVEHVCNASSDGNVNKGGEETGLESECSLNMVKQIGKQIGVVWDEQEPCKCSLMKVISLNIRGLKRKGKAGWLKEIICREKPCVFGLQETKSSDVEEQWVEDIWGSRNFGFAPANARGKSGGLLMIWDNNVFSGTSAVGGDRFIAVKGTWKGVDGDVILVNVYGAHSSDQKTELWNRISALMGTVVEHIVLVPPDMFPAAYAGMVHHDNKVVACVGVAIAHMTCMVYVLSSCGSLKDERAMDGVVKLSIEGVYLEEDKGGGGSGRWSDMFVK</sequence>
<evidence type="ECO:0000256" key="5">
    <source>
        <dbReference type="SAM" id="MobiDB-lite"/>
    </source>
</evidence>
<dbReference type="PANTHER" id="PTHR22748:SF4">
    <property type="entry name" value="DNA-(APURINIC OR APYRIMIDINIC SITE) ENDONUCLEASE 2"/>
    <property type="match status" value="1"/>
</dbReference>
<comment type="caution">
    <text evidence="6">The sequence shown here is derived from an EMBL/GenBank/DDBJ whole genome shotgun (WGS) entry which is preliminary data.</text>
</comment>
<dbReference type="GO" id="GO:0003906">
    <property type="term" value="F:DNA-(apurinic or apyrimidinic site) endonuclease activity"/>
    <property type="evidence" value="ECO:0007669"/>
    <property type="project" value="TreeGrafter"/>
</dbReference>
<name>A0A2U1KLB1_ARTAN</name>
<keyword evidence="2" id="KW-0479">Metal-binding</keyword>
<proteinExistence type="predicted"/>
<dbReference type="EMBL" id="PKPP01016667">
    <property type="protein sequence ID" value="PWA37518.1"/>
    <property type="molecule type" value="Genomic_DNA"/>
</dbReference>
<dbReference type="GO" id="GO:0008081">
    <property type="term" value="F:phosphoric diester hydrolase activity"/>
    <property type="evidence" value="ECO:0007669"/>
    <property type="project" value="TreeGrafter"/>
</dbReference>
<dbReference type="Proteomes" id="UP000245207">
    <property type="component" value="Unassembled WGS sequence"/>
</dbReference>
<dbReference type="InterPro" id="IPR036691">
    <property type="entry name" value="Endo/exonu/phosph_ase_sf"/>
</dbReference>
<keyword evidence="3" id="KW-0378">Hydrolase</keyword>
<evidence type="ECO:0000256" key="1">
    <source>
        <dbReference type="ARBA" id="ARBA00001946"/>
    </source>
</evidence>
<accession>A0A2U1KLB1</accession>
<organism evidence="6 7">
    <name type="scientific">Artemisia annua</name>
    <name type="common">Sweet wormwood</name>
    <dbReference type="NCBI Taxonomy" id="35608"/>
    <lineage>
        <taxon>Eukaryota</taxon>
        <taxon>Viridiplantae</taxon>
        <taxon>Streptophyta</taxon>
        <taxon>Embryophyta</taxon>
        <taxon>Tracheophyta</taxon>
        <taxon>Spermatophyta</taxon>
        <taxon>Magnoliopsida</taxon>
        <taxon>eudicotyledons</taxon>
        <taxon>Gunneridae</taxon>
        <taxon>Pentapetalae</taxon>
        <taxon>asterids</taxon>
        <taxon>campanulids</taxon>
        <taxon>Asterales</taxon>
        <taxon>Asteraceae</taxon>
        <taxon>Asteroideae</taxon>
        <taxon>Anthemideae</taxon>
        <taxon>Artemisiinae</taxon>
        <taxon>Artemisia</taxon>
    </lineage>
</organism>
<keyword evidence="4" id="KW-0460">Magnesium</keyword>